<dbReference type="AlphaFoldDB" id="A0A918WZ60"/>
<name>A0A918WZ60_9ACTN</name>
<evidence type="ECO:0000313" key="2">
    <source>
        <dbReference type="EMBL" id="GHC97519.1"/>
    </source>
</evidence>
<reference evidence="2" key="1">
    <citation type="journal article" date="2014" name="Int. J. Syst. Evol. Microbiol.">
        <title>Complete genome sequence of Corynebacterium casei LMG S-19264T (=DSM 44701T), isolated from a smear-ripened cheese.</title>
        <authorList>
            <consortium name="US DOE Joint Genome Institute (JGI-PGF)"/>
            <person name="Walter F."/>
            <person name="Albersmeier A."/>
            <person name="Kalinowski J."/>
            <person name="Ruckert C."/>
        </authorList>
    </citation>
    <scope>NUCLEOTIDE SEQUENCE</scope>
    <source>
        <strain evidence="2">JCM 4637</strain>
    </source>
</reference>
<reference evidence="2" key="2">
    <citation type="submission" date="2020-09" db="EMBL/GenBank/DDBJ databases">
        <authorList>
            <person name="Sun Q."/>
            <person name="Ohkuma M."/>
        </authorList>
    </citation>
    <scope>NUCLEOTIDE SEQUENCE</scope>
    <source>
        <strain evidence="2">JCM 4637</strain>
    </source>
</reference>
<organism evidence="2 3">
    <name type="scientific">Streptomyces finlayi</name>
    <dbReference type="NCBI Taxonomy" id="67296"/>
    <lineage>
        <taxon>Bacteria</taxon>
        <taxon>Bacillati</taxon>
        <taxon>Actinomycetota</taxon>
        <taxon>Actinomycetes</taxon>
        <taxon>Kitasatosporales</taxon>
        <taxon>Streptomycetaceae</taxon>
        <taxon>Streptomyces</taxon>
    </lineage>
</organism>
<feature type="region of interest" description="Disordered" evidence="1">
    <location>
        <begin position="1"/>
        <end position="27"/>
    </location>
</feature>
<comment type="caution">
    <text evidence="2">The sequence shown here is derived from an EMBL/GenBank/DDBJ whole genome shotgun (WGS) entry which is preliminary data.</text>
</comment>
<evidence type="ECO:0000313" key="3">
    <source>
        <dbReference type="Proteomes" id="UP000638353"/>
    </source>
</evidence>
<sequence length="141" mass="15250">MSNRLATRLTRVRRSGAGGPARLPLPPSLDHTPLGCDAVGLPARHGQRLLRQLPRPGCVFADGYGEGEHWWWIVPSGSDLGVPWPEPARYAAGAYVAAPRTRLIHRPDGPAPYTPPIPLYLMVCRLAGTTPVWADGLSAYP</sequence>
<dbReference type="EMBL" id="BMVC01000007">
    <property type="protein sequence ID" value="GHC97519.1"/>
    <property type="molecule type" value="Genomic_DNA"/>
</dbReference>
<evidence type="ECO:0000256" key="1">
    <source>
        <dbReference type="SAM" id="MobiDB-lite"/>
    </source>
</evidence>
<gene>
    <name evidence="2" type="ORF">GCM10010334_38990</name>
</gene>
<dbReference type="Proteomes" id="UP000638353">
    <property type="component" value="Unassembled WGS sequence"/>
</dbReference>
<accession>A0A918WZ60</accession>
<dbReference type="RefSeq" id="WP_189824475.1">
    <property type="nucleotide sequence ID" value="NZ_BMVC01000007.1"/>
</dbReference>
<protein>
    <submittedName>
        <fullName evidence="2">Uncharacterized protein</fullName>
    </submittedName>
</protein>
<proteinExistence type="predicted"/>